<keyword evidence="11" id="KW-1185">Reference proteome</keyword>
<gene>
    <name evidence="10" type="ORF">E9531_08285</name>
</gene>
<feature type="transmembrane region" description="Helical" evidence="8">
    <location>
        <begin position="345"/>
        <end position="365"/>
    </location>
</feature>
<dbReference type="EMBL" id="STFG01000007">
    <property type="protein sequence ID" value="THU01987.1"/>
    <property type="molecule type" value="Genomic_DNA"/>
</dbReference>
<comment type="subcellular location">
    <subcellularLocation>
        <location evidence="8">Cell inner membrane</location>
        <topology evidence="8">Multi-pass membrane protein</topology>
    </subcellularLocation>
    <subcellularLocation>
        <location evidence="1">Cell membrane</location>
        <topology evidence="1">Multi-pass membrane protein</topology>
    </subcellularLocation>
</comment>
<dbReference type="Pfam" id="PF07690">
    <property type="entry name" value="MFS_1"/>
    <property type="match status" value="1"/>
</dbReference>
<proteinExistence type="inferred from homology"/>
<keyword evidence="6 8" id="KW-1133">Transmembrane helix</keyword>
<feature type="transmembrane region" description="Helical" evidence="8">
    <location>
        <begin position="282"/>
        <end position="302"/>
    </location>
</feature>
<keyword evidence="7 8" id="KW-0472">Membrane</keyword>
<dbReference type="OrthoDB" id="9814303at2"/>
<evidence type="ECO:0000256" key="6">
    <source>
        <dbReference type="ARBA" id="ARBA00022989"/>
    </source>
</evidence>
<comment type="caution">
    <text evidence="10">The sequence shown here is derived from an EMBL/GenBank/DDBJ whole genome shotgun (WGS) entry which is preliminary data.</text>
</comment>
<evidence type="ECO:0000256" key="7">
    <source>
        <dbReference type="ARBA" id="ARBA00023136"/>
    </source>
</evidence>
<dbReference type="PANTHER" id="PTHR23502:SF132">
    <property type="entry name" value="POLYAMINE TRANSPORTER 2-RELATED"/>
    <property type="match status" value="1"/>
</dbReference>
<dbReference type="Gene3D" id="1.20.1720.10">
    <property type="entry name" value="Multidrug resistance protein D"/>
    <property type="match status" value="1"/>
</dbReference>
<dbReference type="InterPro" id="IPR004812">
    <property type="entry name" value="Efflux_drug-R_Bcr/CmlA"/>
</dbReference>
<feature type="transmembrane region" description="Helical" evidence="8">
    <location>
        <begin position="77"/>
        <end position="97"/>
    </location>
</feature>
<dbReference type="InterPro" id="IPR011701">
    <property type="entry name" value="MFS"/>
</dbReference>
<dbReference type="NCBIfam" id="TIGR00710">
    <property type="entry name" value="efflux_Bcr_CflA"/>
    <property type="match status" value="1"/>
</dbReference>
<feature type="transmembrane region" description="Helical" evidence="8">
    <location>
        <begin position="207"/>
        <end position="234"/>
    </location>
</feature>
<feature type="transmembrane region" description="Helical" evidence="8">
    <location>
        <begin position="47"/>
        <end position="70"/>
    </location>
</feature>
<evidence type="ECO:0000313" key="11">
    <source>
        <dbReference type="Proteomes" id="UP000308917"/>
    </source>
</evidence>
<dbReference type="AlphaFoldDB" id="A0A4S8F4G8"/>
<dbReference type="PROSITE" id="PS50850">
    <property type="entry name" value="MFS"/>
    <property type="match status" value="1"/>
</dbReference>
<reference evidence="10 11" key="1">
    <citation type="journal article" date="2015" name="Antonie Van Leeuwenhoek">
        <title>Lampropedia puyangensis sp. nov., isolated from symptomatic bark of Populus ? euramericana canker and emended description of Lampropedia hyalina (Ehrenberg 1832) Lee et al. 2004.</title>
        <authorList>
            <person name="Li Y."/>
            <person name="Wang T."/>
            <person name="Piao C.G."/>
            <person name="Wang L.F."/>
            <person name="Tian G.Z."/>
            <person name="Zhu T.H."/>
            <person name="Guo M.W."/>
        </authorList>
    </citation>
    <scope>NUCLEOTIDE SEQUENCE [LARGE SCALE GENOMIC DNA]</scope>
    <source>
        <strain evidence="10 11">2-bin</strain>
    </source>
</reference>
<keyword evidence="5 8" id="KW-0812">Transmembrane</keyword>
<dbReference type="GO" id="GO:0042910">
    <property type="term" value="F:xenobiotic transmembrane transporter activity"/>
    <property type="evidence" value="ECO:0007669"/>
    <property type="project" value="InterPro"/>
</dbReference>
<feature type="transmembrane region" description="Helical" evidence="8">
    <location>
        <begin position="103"/>
        <end position="124"/>
    </location>
</feature>
<protein>
    <recommendedName>
        <fullName evidence="8">Bcr/CflA family efflux transporter</fullName>
    </recommendedName>
</protein>
<dbReference type="PRINTS" id="PR01035">
    <property type="entry name" value="TCRTETA"/>
</dbReference>
<dbReference type="PANTHER" id="PTHR23502">
    <property type="entry name" value="MAJOR FACILITATOR SUPERFAMILY"/>
    <property type="match status" value="1"/>
</dbReference>
<feature type="transmembrane region" description="Helical" evidence="8">
    <location>
        <begin position="166"/>
        <end position="186"/>
    </location>
</feature>
<evidence type="ECO:0000256" key="1">
    <source>
        <dbReference type="ARBA" id="ARBA00004651"/>
    </source>
</evidence>
<feature type="transmembrane region" description="Helical" evidence="8">
    <location>
        <begin position="254"/>
        <end position="275"/>
    </location>
</feature>
<keyword evidence="8" id="KW-0997">Cell inner membrane</keyword>
<feature type="transmembrane region" description="Helical" evidence="8">
    <location>
        <begin position="136"/>
        <end position="154"/>
    </location>
</feature>
<organism evidence="10 11">
    <name type="scientific">Lampropedia puyangensis</name>
    <dbReference type="NCBI Taxonomy" id="1330072"/>
    <lineage>
        <taxon>Bacteria</taxon>
        <taxon>Pseudomonadati</taxon>
        <taxon>Pseudomonadota</taxon>
        <taxon>Betaproteobacteria</taxon>
        <taxon>Burkholderiales</taxon>
        <taxon>Comamonadaceae</taxon>
        <taxon>Lampropedia</taxon>
    </lineage>
</organism>
<keyword evidence="4" id="KW-1003">Cell membrane</keyword>
<evidence type="ECO:0000313" key="10">
    <source>
        <dbReference type="EMBL" id="THU01987.1"/>
    </source>
</evidence>
<evidence type="ECO:0000256" key="8">
    <source>
        <dbReference type="RuleBase" id="RU365088"/>
    </source>
</evidence>
<name>A0A4S8F4G8_9BURK</name>
<evidence type="ECO:0000256" key="3">
    <source>
        <dbReference type="ARBA" id="ARBA00022448"/>
    </source>
</evidence>
<feature type="domain" description="Major facilitator superfamily (MFS) profile" evidence="9">
    <location>
        <begin position="12"/>
        <end position="396"/>
    </location>
</feature>
<feature type="transmembrane region" description="Helical" evidence="8">
    <location>
        <begin position="371"/>
        <end position="392"/>
    </location>
</feature>
<dbReference type="GO" id="GO:1990961">
    <property type="term" value="P:xenobiotic detoxification by transmembrane export across the plasma membrane"/>
    <property type="evidence" value="ECO:0007669"/>
    <property type="project" value="InterPro"/>
</dbReference>
<evidence type="ECO:0000256" key="4">
    <source>
        <dbReference type="ARBA" id="ARBA00022475"/>
    </source>
</evidence>
<comment type="similarity">
    <text evidence="2 8">Belongs to the major facilitator superfamily. Bcr/CmlA family.</text>
</comment>
<dbReference type="InterPro" id="IPR020846">
    <property type="entry name" value="MFS_dom"/>
</dbReference>
<dbReference type="Proteomes" id="UP000308917">
    <property type="component" value="Unassembled WGS sequence"/>
</dbReference>
<keyword evidence="3 8" id="KW-0813">Transport</keyword>
<dbReference type="InterPro" id="IPR001958">
    <property type="entry name" value="Tet-R_TetA/multi-R_MdtG-like"/>
</dbReference>
<dbReference type="SUPFAM" id="SSF103473">
    <property type="entry name" value="MFS general substrate transporter"/>
    <property type="match status" value="1"/>
</dbReference>
<dbReference type="GO" id="GO:0005886">
    <property type="term" value="C:plasma membrane"/>
    <property type="evidence" value="ECO:0007669"/>
    <property type="project" value="UniProtKB-SubCell"/>
</dbReference>
<evidence type="ECO:0000256" key="5">
    <source>
        <dbReference type="ARBA" id="ARBA00022692"/>
    </source>
</evidence>
<evidence type="ECO:0000256" key="2">
    <source>
        <dbReference type="ARBA" id="ARBA00006236"/>
    </source>
</evidence>
<dbReference type="InterPro" id="IPR036259">
    <property type="entry name" value="MFS_trans_sf"/>
</dbReference>
<accession>A0A4S8F4G8</accession>
<dbReference type="RefSeq" id="WP_136573296.1">
    <property type="nucleotide sequence ID" value="NZ_STFG01000007.1"/>
</dbReference>
<sequence length="407" mass="42181">MTDASQRVPIGLAVSLGLIMVLGPASIDMYLPSMPEMAQQFGTEFSAMQLTLTVFLLAMGAGQLLFGPVIDAFGRRWPLLIALVVYALTSAWAAMATSVESLIFARFIQGLASSLAIVTAMSSVRDVTEGVIAAQLFALLMTIQGIGPVLAPAFGGVVGSAWGWRAVFYVLAALGLLVLLNTIFRMRETLPVHKRSNLQLGTVLRTYVSILSSAAFVLPALSLSLVFFFLFFYIGGASYTYQANYGVTPRSFGLIFGATGIAVLLGAMGSAKLVARFKIEKLALLGVLGLLVGAVVSTVSAFTGVGLIGVAAGMFIALCGLGIGEATLMAIALATRNTALGASAAILGAFPLLLGAAATPLAAIVAERGAVQWLLALVAIGIVASGLTWVSVRRVAKSGVQVHLQHG</sequence>
<feature type="transmembrane region" description="Helical" evidence="8">
    <location>
        <begin position="7"/>
        <end position="27"/>
    </location>
</feature>
<evidence type="ECO:0000259" key="9">
    <source>
        <dbReference type="PROSITE" id="PS50850"/>
    </source>
</evidence>
<feature type="transmembrane region" description="Helical" evidence="8">
    <location>
        <begin position="308"/>
        <end position="333"/>
    </location>
</feature>